<protein>
    <submittedName>
        <fullName evidence="1">Uncharacterized protein</fullName>
    </submittedName>
</protein>
<accession>A0ABX7JQ05</accession>
<keyword evidence="2" id="KW-1185">Reference proteome</keyword>
<dbReference type="EMBL" id="CP070371">
    <property type="protein sequence ID" value="QRZ15403.1"/>
    <property type="molecule type" value="Genomic_DNA"/>
</dbReference>
<name>A0ABX7JQ05_9RHOB</name>
<dbReference type="RefSeq" id="WP_205296350.1">
    <property type="nucleotide sequence ID" value="NZ_CP070371.1"/>
</dbReference>
<proteinExistence type="predicted"/>
<sequence>MTPSLEAYLAEQQSLALKVRCAAGALENMLDAGFGNTEAASEVASKLGLLAHNLQNALDITNLEKVARSDHAIERGC</sequence>
<organism evidence="1 2">
    <name type="scientific">Paracoccus methylovorus</name>
    <dbReference type="NCBI Taxonomy" id="2812658"/>
    <lineage>
        <taxon>Bacteria</taxon>
        <taxon>Pseudomonadati</taxon>
        <taxon>Pseudomonadota</taxon>
        <taxon>Alphaproteobacteria</taxon>
        <taxon>Rhodobacterales</taxon>
        <taxon>Paracoccaceae</taxon>
        <taxon>Paracoccus</taxon>
    </lineage>
</organism>
<reference evidence="1 2" key="1">
    <citation type="submission" date="2021-02" db="EMBL/GenBank/DDBJ databases">
        <title>Paracoccus methylovroum sp.nov., a new methanol and methylamine utilizing methylotrophic denitrifer.</title>
        <authorList>
            <person name="Timsy T."/>
            <person name="Behrendt U."/>
            <person name="Ulrich A."/>
            <person name="Spanner T."/>
            <person name="Foesel B.U."/>
            <person name="Horn M.A."/>
            <person name="Kolb S."/>
        </authorList>
    </citation>
    <scope>NUCLEOTIDE SEQUENCE [LARGE SCALE GENOMIC DNA]</scope>
    <source>
        <strain evidence="1 2">H4-D09</strain>
    </source>
</reference>
<evidence type="ECO:0000313" key="1">
    <source>
        <dbReference type="EMBL" id="QRZ15403.1"/>
    </source>
</evidence>
<evidence type="ECO:0000313" key="2">
    <source>
        <dbReference type="Proteomes" id="UP000663629"/>
    </source>
</evidence>
<gene>
    <name evidence="1" type="ORF">JWJ88_13705</name>
</gene>
<dbReference type="Proteomes" id="UP000663629">
    <property type="component" value="Chromosome 2"/>
</dbReference>